<feature type="transmembrane region" description="Helical" evidence="5">
    <location>
        <begin position="111"/>
        <end position="138"/>
    </location>
</feature>
<reference evidence="6" key="1">
    <citation type="submission" date="2020-07" db="EMBL/GenBank/DDBJ databases">
        <title>Vallitalea pronyensis genome.</title>
        <authorList>
            <person name="Postec A."/>
        </authorList>
    </citation>
    <scope>NUCLEOTIDE SEQUENCE</scope>
    <source>
        <strain evidence="6">FatNI3</strain>
    </source>
</reference>
<dbReference type="KEGG" id="vpy:HZI73_12240"/>
<comment type="subcellular location">
    <subcellularLocation>
        <location evidence="1">Endomembrane system</location>
        <topology evidence="1">Multi-pass membrane protein</topology>
    </subcellularLocation>
</comment>
<dbReference type="InterPro" id="IPR052527">
    <property type="entry name" value="Metal_cation-efflux_comp"/>
</dbReference>
<proteinExistence type="predicted"/>
<dbReference type="Gene3D" id="1.20.120.1630">
    <property type="match status" value="1"/>
</dbReference>
<evidence type="ECO:0000313" key="7">
    <source>
        <dbReference type="Proteomes" id="UP000683246"/>
    </source>
</evidence>
<dbReference type="AlphaFoldDB" id="A0A8J8MKK8"/>
<evidence type="ECO:0000256" key="5">
    <source>
        <dbReference type="SAM" id="Phobius"/>
    </source>
</evidence>
<keyword evidence="2 5" id="KW-0812">Transmembrane</keyword>
<dbReference type="PANTHER" id="PTHR43847">
    <property type="entry name" value="BLL3993 PROTEIN"/>
    <property type="match status" value="1"/>
</dbReference>
<keyword evidence="7" id="KW-1185">Reference proteome</keyword>
<dbReference type="InterPro" id="IPR007318">
    <property type="entry name" value="Phopholipid_MeTrfase"/>
</dbReference>
<organism evidence="6 7">
    <name type="scientific">Vallitalea pronyensis</name>
    <dbReference type="NCBI Taxonomy" id="1348613"/>
    <lineage>
        <taxon>Bacteria</taxon>
        <taxon>Bacillati</taxon>
        <taxon>Bacillota</taxon>
        <taxon>Clostridia</taxon>
        <taxon>Lachnospirales</taxon>
        <taxon>Vallitaleaceae</taxon>
        <taxon>Vallitalea</taxon>
    </lineage>
</organism>
<dbReference type="RefSeq" id="WP_212698511.1">
    <property type="nucleotide sequence ID" value="NZ_CP058649.1"/>
</dbReference>
<accession>A0A8J8MKK8</accession>
<dbReference type="GO" id="GO:0012505">
    <property type="term" value="C:endomembrane system"/>
    <property type="evidence" value="ECO:0007669"/>
    <property type="project" value="UniProtKB-SubCell"/>
</dbReference>
<dbReference type="EMBL" id="CP058649">
    <property type="protein sequence ID" value="QUI23013.1"/>
    <property type="molecule type" value="Genomic_DNA"/>
</dbReference>
<sequence>MNGIILVLPIIFARYGLPGILNKDATGRVAFFPPTEGKEKVAHWVYQITALFLVVILIFIRINLDDILNYIGLGICVIAMILYIISIVQFSKPNQNGLNVDGLYKITRNPMYVTFFLYFLGCSILANSWLLLFILIIFQISTHYLILSEERWCIKKFKGEYKNYMNRVRRYI</sequence>
<protein>
    <submittedName>
        <fullName evidence="6">Isoprenylcysteine carboxylmethyltransferase family protein</fullName>
    </submittedName>
</protein>
<gene>
    <name evidence="6" type="ORF">HZI73_12240</name>
</gene>
<dbReference type="PANTHER" id="PTHR43847:SF1">
    <property type="entry name" value="BLL3993 PROTEIN"/>
    <property type="match status" value="1"/>
</dbReference>
<dbReference type="Pfam" id="PF04191">
    <property type="entry name" value="PEMT"/>
    <property type="match status" value="1"/>
</dbReference>
<feature type="transmembrane region" description="Helical" evidence="5">
    <location>
        <begin position="67"/>
        <end position="91"/>
    </location>
</feature>
<evidence type="ECO:0000256" key="3">
    <source>
        <dbReference type="ARBA" id="ARBA00022989"/>
    </source>
</evidence>
<evidence type="ECO:0000313" key="6">
    <source>
        <dbReference type="EMBL" id="QUI23013.1"/>
    </source>
</evidence>
<keyword evidence="4 5" id="KW-0472">Membrane</keyword>
<evidence type="ECO:0000256" key="1">
    <source>
        <dbReference type="ARBA" id="ARBA00004127"/>
    </source>
</evidence>
<keyword evidence="3 5" id="KW-1133">Transmembrane helix</keyword>
<evidence type="ECO:0000256" key="2">
    <source>
        <dbReference type="ARBA" id="ARBA00022692"/>
    </source>
</evidence>
<dbReference type="Proteomes" id="UP000683246">
    <property type="component" value="Chromosome"/>
</dbReference>
<feature type="transmembrane region" description="Helical" evidence="5">
    <location>
        <begin position="42"/>
        <end position="60"/>
    </location>
</feature>
<name>A0A8J8MKK8_9FIRM</name>
<evidence type="ECO:0000256" key="4">
    <source>
        <dbReference type="ARBA" id="ARBA00023136"/>
    </source>
</evidence>